<dbReference type="InterPro" id="IPR000387">
    <property type="entry name" value="Tyr_Pase_dom"/>
</dbReference>
<dbReference type="PROSITE" id="PS50056">
    <property type="entry name" value="TYR_PHOSPHATASE_2"/>
    <property type="match status" value="1"/>
</dbReference>
<sequence length="941" mass="107539">MRHKPKRYAIFYKDKTILFLRAKDEVFDDMKCKTRPPKLSRMRSPSFEGYFASRSGAIALQTGNSVLKTTADKIGEIQNHLEHMVSILREIDALRMAVRIESKIPLKKRYLTVVSSDKDHSAIIGIDWCQGQGPTIGLVLPIHSTTYCHLDGDGGFYVSKTSTFNHIFRPVSVQTLWSARHVVERAIDYARKYKYFEGVDTDGFLDHYMQMINSDIQSITEWNEMDCESFIMTKVNLPADPDPEKEKIKKKIRTKLREIMRHLNLDEVSTKQVRDLCEKEIGFSLQNYKIYVSDQILVVMGQMDSASQILDYLYLGSEWNASDLVGLKKLGIGYVLNITREVGNFFPQHMSYYNIRVYDEESVELLKHWDHTYRFIEKAREAGSKILVHCRYGISRSASTVIAYLMKKEGWTMAHTIDYVVDKREIVQPNPGFTKQLIIYEGILNSSRNRFSRLFRPGETATTPTSPPISPERTAAEKRNAFRSIHVSEKDMEDSVDGKRGTGEVGEENNEDNNKIFTPENSMSVNYDEDSMFNQPSSESIDASSESSSKLWESSGSQRRLRRAMTMTSGAVFFDTEIEKDGENEVVQTQPDNRGINDVIEGQTTLEDRDKPFSDVTEDALMEKVVMATQMKTELIQSVKQLNEQDNDGEKNKTQVEDSFEFNLKPSLLRRLSKASQILHLENIAKMKQRRSLNLDSPMESTPIESECEMESPSNEKQSSKVQDLTEVFTERSKRHIKGHMRRRTLDDYPARSSPDDEFGSVNLTVKCDSDGESENCTEDIHERSFNKMEVDVSDLVQFHHQIIQDKGDNILEKGGKKGTASSRLQRHQSFPSAVKMELYQQKVKIPNECDFQSLEKETESQQSQSEGPQTALESPLKDVKSIVVTFEKQKGASVELIKNDNKQRSRSLDDDSSKVESVEPRKGSSTDVDFRDSDQNESES</sequence>
<organism evidence="13 14">
    <name type="scientific">Clytia hemisphaerica</name>
    <dbReference type="NCBI Taxonomy" id="252671"/>
    <lineage>
        <taxon>Eukaryota</taxon>
        <taxon>Metazoa</taxon>
        <taxon>Cnidaria</taxon>
        <taxon>Hydrozoa</taxon>
        <taxon>Hydroidolina</taxon>
        <taxon>Leptothecata</taxon>
        <taxon>Obeliida</taxon>
        <taxon>Clytiidae</taxon>
        <taxon>Clytia</taxon>
    </lineage>
</organism>
<dbReference type="Proteomes" id="UP000594262">
    <property type="component" value="Unplaced"/>
</dbReference>
<evidence type="ECO:0000256" key="4">
    <source>
        <dbReference type="ARBA" id="ARBA00022490"/>
    </source>
</evidence>
<evidence type="ECO:0000256" key="2">
    <source>
        <dbReference type="ARBA" id="ARBA00009580"/>
    </source>
</evidence>
<evidence type="ECO:0000259" key="11">
    <source>
        <dbReference type="PROSITE" id="PS50056"/>
    </source>
</evidence>
<dbReference type="InterPro" id="IPR016130">
    <property type="entry name" value="Tyr_Pase_AS"/>
</dbReference>
<dbReference type="PROSITE" id="PS00383">
    <property type="entry name" value="TYR_PHOSPHATASE_1"/>
    <property type="match status" value="1"/>
</dbReference>
<dbReference type="Gene3D" id="3.90.190.10">
    <property type="entry name" value="Protein tyrosine phosphatase superfamily"/>
    <property type="match status" value="1"/>
</dbReference>
<feature type="compositionally biased region" description="Basic and acidic residues" evidence="9">
    <location>
        <begin position="898"/>
        <end position="935"/>
    </location>
</feature>
<evidence type="ECO:0000256" key="7">
    <source>
        <dbReference type="ARBA" id="ARBA00023212"/>
    </source>
</evidence>
<comment type="similarity">
    <text evidence="2">Belongs to the protein-tyrosine phosphatase family.</text>
</comment>
<accession>A0A7M5TV64</accession>
<dbReference type="InterPro" id="IPR043588">
    <property type="entry name" value="SSH-N"/>
</dbReference>
<keyword evidence="6" id="KW-0904">Protein phosphatase</keyword>
<feature type="region of interest" description="Disordered" evidence="9">
    <location>
        <begin position="483"/>
        <end position="561"/>
    </location>
</feature>
<dbReference type="Pfam" id="PF08766">
    <property type="entry name" value="DEK_C"/>
    <property type="match status" value="1"/>
</dbReference>
<evidence type="ECO:0000256" key="5">
    <source>
        <dbReference type="ARBA" id="ARBA00022801"/>
    </source>
</evidence>
<dbReference type="Pfam" id="PF23040">
    <property type="entry name" value="PH_SSH1-like_1st"/>
    <property type="match status" value="1"/>
</dbReference>
<dbReference type="EnsemblMetazoa" id="CLYHEMT002392.2">
    <property type="protein sequence ID" value="CLYHEMP002392.2"/>
    <property type="gene ID" value="CLYHEMG002392"/>
</dbReference>
<feature type="domain" description="Tyrosine specific protein phosphatases" evidence="11">
    <location>
        <begin position="367"/>
        <end position="424"/>
    </location>
</feature>
<evidence type="ECO:0000259" key="12">
    <source>
        <dbReference type="PROSITE" id="PS51998"/>
    </source>
</evidence>
<feature type="region of interest" description="Disordered" evidence="9">
    <location>
        <begin position="851"/>
        <end position="877"/>
    </location>
</feature>
<dbReference type="InterPro" id="IPR000340">
    <property type="entry name" value="Dual-sp_phosphatase_cat-dom"/>
</dbReference>
<reference evidence="13" key="1">
    <citation type="submission" date="2021-01" db="UniProtKB">
        <authorList>
            <consortium name="EnsemblMetazoa"/>
        </authorList>
    </citation>
    <scope>IDENTIFICATION</scope>
</reference>
<comment type="subcellular location">
    <subcellularLocation>
        <location evidence="1">Cytoplasm</location>
        <location evidence="1">Cytoskeleton</location>
    </subcellularLocation>
</comment>
<dbReference type="GO" id="GO:0004722">
    <property type="term" value="F:protein serine/threonine phosphatase activity"/>
    <property type="evidence" value="ECO:0007669"/>
    <property type="project" value="UniProtKB-EC"/>
</dbReference>
<evidence type="ECO:0000256" key="3">
    <source>
        <dbReference type="ARBA" id="ARBA00013081"/>
    </source>
</evidence>
<dbReference type="AlphaFoldDB" id="A0A7M5TV64"/>
<dbReference type="InterPro" id="IPR043587">
    <property type="entry name" value="Phosphatase_SSH-like"/>
</dbReference>
<feature type="region of interest" description="Disordered" evidence="9">
    <location>
        <begin position="894"/>
        <end position="941"/>
    </location>
</feature>
<dbReference type="InterPro" id="IPR014876">
    <property type="entry name" value="DEK_C"/>
</dbReference>
<keyword evidence="4" id="KW-0963">Cytoplasm</keyword>
<comment type="catalytic activity">
    <reaction evidence="8">
        <text>O-phospho-L-threonyl-[protein] + H2O = L-threonyl-[protein] + phosphate</text>
        <dbReference type="Rhea" id="RHEA:47004"/>
        <dbReference type="Rhea" id="RHEA-COMP:11060"/>
        <dbReference type="Rhea" id="RHEA-COMP:11605"/>
        <dbReference type="ChEBI" id="CHEBI:15377"/>
        <dbReference type="ChEBI" id="CHEBI:30013"/>
        <dbReference type="ChEBI" id="CHEBI:43474"/>
        <dbReference type="ChEBI" id="CHEBI:61977"/>
        <dbReference type="EC" id="3.1.3.16"/>
    </reaction>
</comment>
<feature type="domain" description="DEK-C" evidence="12">
    <location>
        <begin position="246"/>
        <end position="301"/>
    </location>
</feature>
<evidence type="ECO:0000313" key="13">
    <source>
        <dbReference type="EnsemblMetazoa" id="CLYHEMP002392.2"/>
    </source>
</evidence>
<evidence type="ECO:0000256" key="9">
    <source>
        <dbReference type="SAM" id="MobiDB-lite"/>
    </source>
</evidence>
<evidence type="ECO:0000256" key="6">
    <source>
        <dbReference type="ARBA" id="ARBA00022912"/>
    </source>
</evidence>
<evidence type="ECO:0000259" key="10">
    <source>
        <dbReference type="PROSITE" id="PS50054"/>
    </source>
</evidence>
<name>A0A7M5TV64_9CNID</name>
<dbReference type="FunFam" id="3.90.190.10:FF:000004">
    <property type="entry name" value="Protein phosphatase Slingshot homolog 2"/>
    <property type="match status" value="1"/>
</dbReference>
<feature type="region of interest" description="Disordered" evidence="9">
    <location>
        <begin position="694"/>
        <end position="724"/>
    </location>
</feature>
<evidence type="ECO:0000256" key="8">
    <source>
        <dbReference type="ARBA" id="ARBA00048336"/>
    </source>
</evidence>
<dbReference type="GO" id="GO:0003779">
    <property type="term" value="F:actin binding"/>
    <property type="evidence" value="ECO:0007669"/>
    <property type="project" value="InterPro"/>
</dbReference>
<dbReference type="PROSITE" id="PS50054">
    <property type="entry name" value="TYR_PHOSPHATASE_DUAL"/>
    <property type="match status" value="1"/>
</dbReference>
<evidence type="ECO:0000256" key="1">
    <source>
        <dbReference type="ARBA" id="ARBA00004245"/>
    </source>
</evidence>
<evidence type="ECO:0000313" key="14">
    <source>
        <dbReference type="Proteomes" id="UP000594262"/>
    </source>
</evidence>
<dbReference type="SUPFAM" id="SSF52799">
    <property type="entry name" value="(Phosphotyrosine protein) phosphatases II"/>
    <property type="match status" value="1"/>
</dbReference>
<dbReference type="SMART" id="SM00195">
    <property type="entry name" value="DSPc"/>
    <property type="match status" value="1"/>
</dbReference>
<keyword evidence="5" id="KW-0378">Hydrolase</keyword>
<dbReference type="EC" id="3.1.3.16" evidence="3"/>
<proteinExistence type="inferred from homology"/>
<feature type="compositionally biased region" description="Polar residues" evidence="9">
    <location>
        <begin position="712"/>
        <end position="723"/>
    </location>
</feature>
<dbReference type="PANTHER" id="PTHR45864:SF4">
    <property type="entry name" value="PROTEIN PHOSPHATASE SLINGSHOT HOMOLOG 3"/>
    <property type="match status" value="1"/>
</dbReference>
<dbReference type="GO" id="GO:0005856">
    <property type="term" value="C:cytoskeleton"/>
    <property type="evidence" value="ECO:0007669"/>
    <property type="project" value="UniProtKB-SubCell"/>
</dbReference>
<dbReference type="GO" id="GO:0030837">
    <property type="term" value="P:negative regulation of actin filament polymerization"/>
    <property type="evidence" value="ECO:0007669"/>
    <property type="project" value="InterPro"/>
</dbReference>
<feature type="compositionally biased region" description="Polar residues" evidence="9">
    <location>
        <begin position="515"/>
        <end position="525"/>
    </location>
</feature>
<feature type="compositionally biased region" description="Low complexity" evidence="9">
    <location>
        <begin position="537"/>
        <end position="557"/>
    </location>
</feature>
<feature type="compositionally biased region" description="Polar residues" evidence="9">
    <location>
        <begin position="694"/>
        <end position="704"/>
    </location>
</feature>
<dbReference type="InterPro" id="IPR020422">
    <property type="entry name" value="TYR_PHOSPHATASE_DUAL_dom"/>
</dbReference>
<feature type="domain" description="Tyrosine-protein phosphatase" evidence="10">
    <location>
        <begin position="305"/>
        <end position="446"/>
    </location>
</feature>
<dbReference type="PANTHER" id="PTHR45864">
    <property type="entry name" value="SLINGSHOT PROTEIN PHOSPHATASE HOMOLOG"/>
    <property type="match status" value="1"/>
</dbReference>
<keyword evidence="14" id="KW-1185">Reference proteome</keyword>
<dbReference type="InterPro" id="IPR029021">
    <property type="entry name" value="Prot-tyrosine_phosphatase-like"/>
</dbReference>
<dbReference type="OrthoDB" id="5967823at2759"/>
<dbReference type="Pfam" id="PF00782">
    <property type="entry name" value="DSPc"/>
    <property type="match status" value="1"/>
</dbReference>
<keyword evidence="7" id="KW-0206">Cytoskeleton</keyword>
<dbReference type="PROSITE" id="PS51998">
    <property type="entry name" value="DEK_C"/>
    <property type="match status" value="1"/>
</dbReference>
<protein>
    <recommendedName>
        <fullName evidence="3">protein-serine/threonine phosphatase</fullName>
        <ecNumber evidence="3">3.1.3.16</ecNumber>
    </recommendedName>
</protein>